<sequence length="42" mass="4777">YNSSLQNSKHLPEFLSLLECLEEDHYHGKHSPVPPFVGVLQS</sequence>
<feature type="non-terminal residue" evidence="1">
    <location>
        <position position="1"/>
    </location>
</feature>
<dbReference type="Proteomes" id="UP000499080">
    <property type="component" value="Unassembled WGS sequence"/>
</dbReference>
<name>A0A4Y2KU40_ARAVE</name>
<evidence type="ECO:0000313" key="2">
    <source>
        <dbReference type="Proteomes" id="UP000499080"/>
    </source>
</evidence>
<organism evidence="1 2">
    <name type="scientific">Araneus ventricosus</name>
    <name type="common">Orbweaver spider</name>
    <name type="synonym">Epeira ventricosa</name>
    <dbReference type="NCBI Taxonomy" id="182803"/>
    <lineage>
        <taxon>Eukaryota</taxon>
        <taxon>Metazoa</taxon>
        <taxon>Ecdysozoa</taxon>
        <taxon>Arthropoda</taxon>
        <taxon>Chelicerata</taxon>
        <taxon>Arachnida</taxon>
        <taxon>Araneae</taxon>
        <taxon>Araneomorphae</taxon>
        <taxon>Entelegynae</taxon>
        <taxon>Araneoidea</taxon>
        <taxon>Araneidae</taxon>
        <taxon>Araneus</taxon>
    </lineage>
</organism>
<evidence type="ECO:0000313" key="1">
    <source>
        <dbReference type="EMBL" id="GBN05540.1"/>
    </source>
</evidence>
<reference evidence="1 2" key="1">
    <citation type="journal article" date="2019" name="Sci. Rep.">
        <title>Orb-weaving spider Araneus ventricosus genome elucidates the spidroin gene catalogue.</title>
        <authorList>
            <person name="Kono N."/>
            <person name="Nakamura H."/>
            <person name="Ohtoshi R."/>
            <person name="Moran D.A.P."/>
            <person name="Shinohara A."/>
            <person name="Yoshida Y."/>
            <person name="Fujiwara M."/>
            <person name="Mori M."/>
            <person name="Tomita M."/>
            <person name="Arakawa K."/>
        </authorList>
    </citation>
    <scope>NUCLEOTIDE SEQUENCE [LARGE SCALE GENOMIC DNA]</scope>
</reference>
<keyword evidence="2" id="KW-1185">Reference proteome</keyword>
<dbReference type="EMBL" id="BGPR01196298">
    <property type="protein sequence ID" value="GBN05540.1"/>
    <property type="molecule type" value="Genomic_DNA"/>
</dbReference>
<proteinExistence type="predicted"/>
<accession>A0A4Y2KU40</accession>
<protein>
    <submittedName>
        <fullName evidence="1">Uncharacterized protein</fullName>
    </submittedName>
</protein>
<comment type="caution">
    <text evidence="1">The sequence shown here is derived from an EMBL/GenBank/DDBJ whole genome shotgun (WGS) entry which is preliminary data.</text>
</comment>
<gene>
    <name evidence="1" type="ORF">AVEN_274062_1</name>
</gene>
<dbReference type="AlphaFoldDB" id="A0A4Y2KU40"/>